<gene>
    <name evidence="4" type="ORF">BGW36DRAFT_368092</name>
</gene>
<evidence type="ECO:0000256" key="2">
    <source>
        <dbReference type="PIRSR" id="PIRSR600250-51"/>
    </source>
</evidence>
<dbReference type="GeneID" id="70245237"/>
<dbReference type="InterPro" id="IPR038656">
    <property type="entry name" value="Peptidase_G1_sf"/>
</dbReference>
<evidence type="ECO:0000256" key="1">
    <source>
        <dbReference type="PIRSR" id="PIRSR600250-50"/>
    </source>
</evidence>
<feature type="disulfide bond" evidence="2">
    <location>
        <begin position="107"/>
        <end position="191"/>
    </location>
</feature>
<dbReference type="PANTHER" id="PTHR37536:SF1">
    <property type="entry name" value="ASPERGILLOPEPSIN, PUTAITVE (AFU_ORTHOLOGUE AFUA_7G01200)"/>
    <property type="match status" value="1"/>
</dbReference>
<dbReference type="PANTHER" id="PTHR37536">
    <property type="entry name" value="PUTATIVE (AFU_ORTHOLOGUE AFUA_3G02970)-RELATED"/>
    <property type="match status" value="1"/>
</dbReference>
<feature type="active site" description="Proton acceptor" evidence="1">
    <location>
        <position position="200"/>
    </location>
</feature>
<feature type="chain" id="PRO_5042227011" evidence="3">
    <location>
        <begin position="20"/>
        <end position="269"/>
    </location>
</feature>
<protein>
    <submittedName>
        <fullName evidence="4">Aspergillopepsin-2</fullName>
    </submittedName>
</protein>
<name>A0AAD4L1B2_9EURO</name>
<dbReference type="AlphaFoldDB" id="A0AAD4L1B2"/>
<dbReference type="EMBL" id="JAJTJA010000001">
    <property type="protein sequence ID" value="KAH8705738.1"/>
    <property type="molecule type" value="Genomic_DNA"/>
</dbReference>
<evidence type="ECO:0000313" key="5">
    <source>
        <dbReference type="Proteomes" id="UP001201262"/>
    </source>
</evidence>
<dbReference type="GO" id="GO:0070007">
    <property type="term" value="F:glutamic-type endopeptidase activity"/>
    <property type="evidence" value="ECO:0007669"/>
    <property type="project" value="InterPro"/>
</dbReference>
<sequence length="269" mass="27674">MPSIKELIGIAVLASTCFASTFTRHSAGGSRGSHLSTSSLSGAVDVAGSGNILSSSNWAGAVLQSTGVTGVAGTFTVPTPKIPSGGDSTTSYCGCAWVGVDGELDVCPNGGLIQAGATWCIRGGTPSFYAWFEWWPAQLMMIFDNFSVNAGDEIQVAVTATSTTTGNTVLENLTQGTSISHTWNTESPALCKLTAEWIVEDFTDYYSNGSISPAPFANYGSVTFTNNSATVNGASVDVSGAQPANMVVNGKTVSQSTISNGKVTVTYQG</sequence>
<dbReference type="CDD" id="cd13426">
    <property type="entry name" value="Peptidase_G1"/>
    <property type="match status" value="1"/>
</dbReference>
<keyword evidence="3" id="KW-0732">Signal</keyword>
<dbReference type="Proteomes" id="UP001201262">
    <property type="component" value="Unassembled WGS sequence"/>
</dbReference>
<dbReference type="GO" id="GO:0006508">
    <property type="term" value="P:proteolysis"/>
    <property type="evidence" value="ECO:0007669"/>
    <property type="project" value="InterPro"/>
</dbReference>
<evidence type="ECO:0000313" key="4">
    <source>
        <dbReference type="EMBL" id="KAH8705738.1"/>
    </source>
</evidence>
<dbReference type="PRINTS" id="PR00977">
    <property type="entry name" value="SCYTLDPTASE"/>
</dbReference>
<dbReference type="Pfam" id="PF01828">
    <property type="entry name" value="Peptidase_A4"/>
    <property type="match status" value="1"/>
</dbReference>
<dbReference type="InterPro" id="IPR000250">
    <property type="entry name" value="Peptidase_G1"/>
</dbReference>
<dbReference type="RefSeq" id="XP_046078359.1">
    <property type="nucleotide sequence ID" value="XM_046214950.1"/>
</dbReference>
<accession>A0AAD4L1B2</accession>
<dbReference type="SUPFAM" id="SSF49899">
    <property type="entry name" value="Concanavalin A-like lectins/glucanases"/>
    <property type="match status" value="1"/>
</dbReference>
<organism evidence="4 5">
    <name type="scientific">Talaromyces proteolyticus</name>
    <dbReference type="NCBI Taxonomy" id="1131652"/>
    <lineage>
        <taxon>Eukaryota</taxon>
        <taxon>Fungi</taxon>
        <taxon>Dikarya</taxon>
        <taxon>Ascomycota</taxon>
        <taxon>Pezizomycotina</taxon>
        <taxon>Eurotiomycetes</taxon>
        <taxon>Eurotiomycetidae</taxon>
        <taxon>Eurotiales</taxon>
        <taxon>Trichocomaceae</taxon>
        <taxon>Talaromyces</taxon>
        <taxon>Talaromyces sect. Bacilispori</taxon>
    </lineage>
</organism>
<keyword evidence="5" id="KW-1185">Reference proteome</keyword>
<feature type="disulfide bond" evidence="2">
    <location>
        <begin position="93"/>
        <end position="120"/>
    </location>
</feature>
<dbReference type="InterPro" id="IPR013320">
    <property type="entry name" value="ConA-like_dom_sf"/>
</dbReference>
<feature type="signal peptide" evidence="3">
    <location>
        <begin position="1"/>
        <end position="19"/>
    </location>
</feature>
<reference evidence="4" key="1">
    <citation type="submission" date="2021-12" db="EMBL/GenBank/DDBJ databases">
        <title>Convergent genome expansion in fungi linked to evolution of root-endophyte symbiosis.</title>
        <authorList>
            <consortium name="DOE Joint Genome Institute"/>
            <person name="Ke Y.-H."/>
            <person name="Bonito G."/>
            <person name="Liao H.-L."/>
            <person name="Looney B."/>
            <person name="Rojas-Flechas A."/>
            <person name="Nash J."/>
            <person name="Hameed K."/>
            <person name="Schadt C."/>
            <person name="Martin F."/>
            <person name="Crous P.W."/>
            <person name="Miettinen O."/>
            <person name="Magnuson J.K."/>
            <person name="Labbe J."/>
            <person name="Jacobson D."/>
            <person name="Doktycz M.J."/>
            <person name="Veneault-Fourrey C."/>
            <person name="Kuo A."/>
            <person name="Mondo S."/>
            <person name="Calhoun S."/>
            <person name="Riley R."/>
            <person name="Ohm R."/>
            <person name="LaButti K."/>
            <person name="Andreopoulos B."/>
            <person name="Pangilinan J."/>
            <person name="Nolan M."/>
            <person name="Tritt A."/>
            <person name="Clum A."/>
            <person name="Lipzen A."/>
            <person name="Daum C."/>
            <person name="Barry K."/>
            <person name="Grigoriev I.V."/>
            <person name="Vilgalys R."/>
        </authorList>
    </citation>
    <scope>NUCLEOTIDE SEQUENCE</scope>
    <source>
        <strain evidence="4">PMI_201</strain>
    </source>
</reference>
<keyword evidence="2" id="KW-1015">Disulfide bond</keyword>
<evidence type="ECO:0000256" key="3">
    <source>
        <dbReference type="SAM" id="SignalP"/>
    </source>
</evidence>
<comment type="caution">
    <text evidence="4">The sequence shown here is derived from an EMBL/GenBank/DDBJ whole genome shotgun (WGS) entry which is preliminary data.</text>
</comment>
<proteinExistence type="predicted"/>
<dbReference type="Gene3D" id="2.60.120.700">
    <property type="entry name" value="Peptidase G1"/>
    <property type="match status" value="1"/>
</dbReference>